<evidence type="ECO:0000313" key="2">
    <source>
        <dbReference type="Proteomes" id="UP000235584"/>
    </source>
</evidence>
<keyword evidence="2" id="KW-1185">Reference proteome</keyword>
<accession>A0A2K9NQY1</accession>
<organism evidence="1 2">
    <name type="scientific">Bacteriovorax stolpii</name>
    <name type="common">Bdellovibrio stolpii</name>
    <dbReference type="NCBI Taxonomy" id="960"/>
    <lineage>
        <taxon>Bacteria</taxon>
        <taxon>Pseudomonadati</taxon>
        <taxon>Bdellovibrionota</taxon>
        <taxon>Bacteriovoracia</taxon>
        <taxon>Bacteriovoracales</taxon>
        <taxon>Bacteriovoracaceae</taxon>
        <taxon>Bacteriovorax</taxon>
    </lineage>
</organism>
<proteinExistence type="predicted"/>
<sequence length="132" mass="15204">MASLKDALLKAGMKATEPVKKQNDREKVAKKDITESVSHQVQRNFCENCNQVRPDVEFYKHRNPTTDAEWICLKCADQLHILDKFRQTAQSDASIKQMFRREYGETMKIAVQKNAQVQRSSGGNRDDFNGNR</sequence>
<dbReference type="RefSeq" id="WP_102242770.1">
    <property type="nucleotide sequence ID" value="NZ_CP025704.1"/>
</dbReference>
<dbReference type="KEGG" id="bsto:C0V70_04990"/>
<reference evidence="1 2" key="1">
    <citation type="submission" date="2018-01" db="EMBL/GenBank/DDBJ databases">
        <title>Complete genome sequence of Bacteriovorax stolpii DSM12778.</title>
        <authorList>
            <person name="Tang B."/>
            <person name="Chang J."/>
        </authorList>
    </citation>
    <scope>NUCLEOTIDE SEQUENCE [LARGE SCALE GENOMIC DNA]</scope>
    <source>
        <strain evidence="1 2">DSM 12778</strain>
    </source>
</reference>
<dbReference type="AlphaFoldDB" id="A0A2K9NQY1"/>
<dbReference type="EMBL" id="CP025704">
    <property type="protein sequence ID" value="AUN97475.1"/>
    <property type="molecule type" value="Genomic_DNA"/>
</dbReference>
<gene>
    <name evidence="1" type="ORF">C0V70_04990</name>
</gene>
<evidence type="ECO:0000313" key="1">
    <source>
        <dbReference type="EMBL" id="AUN97475.1"/>
    </source>
</evidence>
<name>A0A2K9NQY1_BACTC</name>
<dbReference type="Proteomes" id="UP000235584">
    <property type="component" value="Chromosome"/>
</dbReference>
<protein>
    <submittedName>
        <fullName evidence="1">Uncharacterized protein</fullName>
    </submittedName>
</protein>